<accession>A0ABV8KSL0</accession>
<dbReference type="PANTHER" id="PTHR43331">
    <property type="entry name" value="HOMOSERINE DEHYDROGENASE"/>
    <property type="match status" value="1"/>
</dbReference>
<dbReference type="InterPro" id="IPR036291">
    <property type="entry name" value="NAD(P)-bd_dom_sf"/>
</dbReference>
<comment type="cofactor">
    <cofactor evidence="1">
        <name>a metal cation</name>
        <dbReference type="ChEBI" id="CHEBI:25213"/>
    </cofactor>
</comment>
<dbReference type="InterPro" id="IPR005106">
    <property type="entry name" value="Asp/hSer_DH_NAD-bd"/>
</dbReference>
<evidence type="ECO:0000256" key="15">
    <source>
        <dbReference type="ARBA" id="ARBA00049031"/>
    </source>
</evidence>
<proteinExistence type="inferred from homology"/>
<dbReference type="Gene3D" id="3.30.70.260">
    <property type="match status" value="1"/>
</dbReference>
<evidence type="ECO:0000256" key="6">
    <source>
        <dbReference type="ARBA" id="ARBA00013376"/>
    </source>
</evidence>
<dbReference type="InterPro" id="IPR016204">
    <property type="entry name" value="HDH"/>
</dbReference>
<evidence type="ECO:0000256" key="14">
    <source>
        <dbReference type="ARBA" id="ARBA00048841"/>
    </source>
</evidence>
<dbReference type="InterPro" id="IPR019811">
    <property type="entry name" value="HDH_CS"/>
</dbReference>
<keyword evidence="7 16" id="KW-0028">Amino-acid biosynthesis</keyword>
<evidence type="ECO:0000259" key="18">
    <source>
        <dbReference type="PROSITE" id="PS51671"/>
    </source>
</evidence>
<evidence type="ECO:0000256" key="7">
    <source>
        <dbReference type="ARBA" id="ARBA00022605"/>
    </source>
</evidence>
<gene>
    <name evidence="19" type="ORF">ACFOX0_24845</name>
</gene>
<dbReference type="InterPro" id="IPR045865">
    <property type="entry name" value="ACT-like_dom_sf"/>
</dbReference>
<dbReference type="NCBIfam" id="NF004976">
    <property type="entry name" value="PRK06349.1"/>
    <property type="match status" value="1"/>
</dbReference>
<dbReference type="EMBL" id="JBHSBN010000021">
    <property type="protein sequence ID" value="MFC4109146.1"/>
    <property type="molecule type" value="Genomic_DNA"/>
</dbReference>
<comment type="pathway">
    <text evidence="2 16">Amino-acid biosynthesis; L-threonine biosynthesis; L-threonine from L-aspartate: step 3/5.</text>
</comment>
<sequence>MKPVRLALLGCGTVGTEVVRLLHEQAADLAARIGAPLELAGIAVRRMGRDRGPLPVNPELFTTDPLSLIKRDDVDVVVEMVGGIEPARGWLVEALRSGKSVVTANKALLAEDGAALHDAAVEGRADLYYEAAVAGAIPLLRPLRESLHGDTVTQVTGIVNGTTNYILSAMDATGAGFAEALDQATELGYAEADPTADVEGFDAAAKAAILASLAFHTRVTAADVHREGITEVTAADVASARAMGCTIKLLCIASRGPDSTGADSVSVRVHPAMIPLSHPLARVGDAFNAVFVEAVAAGQLMFYGRGAGGAPTASAVLGDLVTVARNRLVGVRAASESAYAALPIRPMGEARTRYHISLDVADRPGVLAAVAGVFAGHDVSIATVRQGPAGGTDRPVGRGGDAVLVIVTHEATDAALAATVEDLRRLDIVRSIASVLRVEGGDR</sequence>
<keyword evidence="8 16" id="KW-0791">Threonine biosynthesis</keyword>
<comment type="similarity">
    <text evidence="4 17">Belongs to the homoserine dehydrogenase family.</text>
</comment>
<dbReference type="SUPFAM" id="SSF51735">
    <property type="entry name" value="NAD(P)-binding Rossmann-fold domains"/>
    <property type="match status" value="1"/>
</dbReference>
<keyword evidence="11" id="KW-0915">Sodium</keyword>
<dbReference type="InterPro" id="IPR002912">
    <property type="entry name" value="ACT_dom"/>
</dbReference>
<evidence type="ECO:0000313" key="19">
    <source>
        <dbReference type="EMBL" id="MFC4109146.1"/>
    </source>
</evidence>
<keyword evidence="9 16" id="KW-0521">NADP</keyword>
<dbReference type="Gene3D" id="3.30.360.10">
    <property type="entry name" value="Dihydrodipicolinate Reductase, domain 2"/>
    <property type="match status" value="1"/>
</dbReference>
<keyword evidence="12 16" id="KW-0486">Methionine biosynthesis</keyword>
<reference evidence="20" key="1">
    <citation type="journal article" date="2019" name="Int. J. Syst. Evol. Microbiol.">
        <title>The Global Catalogue of Microorganisms (GCM) 10K type strain sequencing project: providing services to taxonomists for standard genome sequencing and annotation.</title>
        <authorList>
            <consortium name="The Broad Institute Genomics Platform"/>
            <consortium name="The Broad Institute Genome Sequencing Center for Infectious Disease"/>
            <person name="Wu L."/>
            <person name="Ma J."/>
        </authorList>
    </citation>
    <scope>NUCLEOTIDE SEQUENCE [LARGE SCALE GENOMIC DNA]</scope>
    <source>
        <strain evidence="20">2902at01</strain>
    </source>
</reference>
<dbReference type="InterPro" id="IPR001342">
    <property type="entry name" value="HDH_cat"/>
</dbReference>
<comment type="pathway">
    <text evidence="3 16">Amino-acid biosynthesis; L-methionine biosynthesis via de novo pathway; L-homoserine from L-aspartate: step 3/3.</text>
</comment>
<dbReference type="Gene3D" id="3.40.50.720">
    <property type="entry name" value="NAD(P)-binding Rossmann-like Domain"/>
    <property type="match status" value="1"/>
</dbReference>
<dbReference type="PROSITE" id="PS01042">
    <property type="entry name" value="HOMOSER_DHGENASE"/>
    <property type="match status" value="1"/>
</dbReference>
<comment type="catalytic activity">
    <reaction evidence="14">
        <text>L-homoserine + NADP(+) = L-aspartate 4-semialdehyde + NADPH + H(+)</text>
        <dbReference type="Rhea" id="RHEA:15761"/>
        <dbReference type="ChEBI" id="CHEBI:15378"/>
        <dbReference type="ChEBI" id="CHEBI:57476"/>
        <dbReference type="ChEBI" id="CHEBI:57783"/>
        <dbReference type="ChEBI" id="CHEBI:58349"/>
        <dbReference type="ChEBI" id="CHEBI:537519"/>
        <dbReference type="EC" id="1.1.1.3"/>
    </reaction>
    <physiologicalReaction direction="right-to-left" evidence="14">
        <dbReference type="Rhea" id="RHEA:15763"/>
    </physiologicalReaction>
</comment>
<dbReference type="CDD" id="cd04881">
    <property type="entry name" value="ACT_HSDH-Hom"/>
    <property type="match status" value="1"/>
</dbReference>
<dbReference type="Pfam" id="PF01842">
    <property type="entry name" value="ACT"/>
    <property type="match status" value="1"/>
</dbReference>
<evidence type="ECO:0000256" key="2">
    <source>
        <dbReference type="ARBA" id="ARBA00005056"/>
    </source>
</evidence>
<evidence type="ECO:0000256" key="16">
    <source>
        <dbReference type="RuleBase" id="RU000579"/>
    </source>
</evidence>
<evidence type="ECO:0000313" key="20">
    <source>
        <dbReference type="Proteomes" id="UP001595868"/>
    </source>
</evidence>
<dbReference type="Proteomes" id="UP001595868">
    <property type="component" value="Unassembled WGS sequence"/>
</dbReference>
<evidence type="ECO:0000256" key="8">
    <source>
        <dbReference type="ARBA" id="ARBA00022697"/>
    </source>
</evidence>
<dbReference type="PIRSF" id="PIRSF000098">
    <property type="entry name" value="Homoser_dehydrog"/>
    <property type="match status" value="1"/>
</dbReference>
<dbReference type="SUPFAM" id="SSF55347">
    <property type="entry name" value="Glyceraldehyde-3-phosphate dehydrogenase-like, C-terminal domain"/>
    <property type="match status" value="1"/>
</dbReference>
<evidence type="ECO:0000256" key="11">
    <source>
        <dbReference type="ARBA" id="ARBA00023053"/>
    </source>
</evidence>
<comment type="function">
    <text evidence="13">Catalyzes the conversion of L-aspartate-beta-semialdehyde (L-Asa) to L-homoserine (L-Hse), the third step in the biosynthesis of threonine and methionine from aspartate.</text>
</comment>
<evidence type="ECO:0000256" key="13">
    <source>
        <dbReference type="ARBA" id="ARBA00044930"/>
    </source>
</evidence>
<evidence type="ECO:0000256" key="10">
    <source>
        <dbReference type="ARBA" id="ARBA00023002"/>
    </source>
</evidence>
<comment type="catalytic activity">
    <reaction evidence="15">
        <text>L-homoserine + NAD(+) = L-aspartate 4-semialdehyde + NADH + H(+)</text>
        <dbReference type="Rhea" id="RHEA:15757"/>
        <dbReference type="ChEBI" id="CHEBI:15378"/>
        <dbReference type="ChEBI" id="CHEBI:57476"/>
        <dbReference type="ChEBI" id="CHEBI:57540"/>
        <dbReference type="ChEBI" id="CHEBI:57945"/>
        <dbReference type="ChEBI" id="CHEBI:537519"/>
        <dbReference type="EC" id="1.1.1.3"/>
    </reaction>
    <physiologicalReaction direction="right-to-left" evidence="15">
        <dbReference type="Rhea" id="RHEA:15759"/>
    </physiologicalReaction>
</comment>
<evidence type="ECO:0000256" key="12">
    <source>
        <dbReference type="ARBA" id="ARBA00023167"/>
    </source>
</evidence>
<dbReference type="Pfam" id="PF00742">
    <property type="entry name" value="Homoserine_dh"/>
    <property type="match status" value="1"/>
</dbReference>
<dbReference type="Pfam" id="PF03447">
    <property type="entry name" value="NAD_binding_3"/>
    <property type="match status" value="1"/>
</dbReference>
<evidence type="ECO:0000256" key="1">
    <source>
        <dbReference type="ARBA" id="ARBA00001920"/>
    </source>
</evidence>
<evidence type="ECO:0000256" key="5">
    <source>
        <dbReference type="ARBA" id="ARBA00013213"/>
    </source>
</evidence>
<feature type="domain" description="ACT" evidence="18">
    <location>
        <begin position="355"/>
        <end position="437"/>
    </location>
</feature>
<comment type="caution">
    <text evidence="19">The sequence shown here is derived from an EMBL/GenBank/DDBJ whole genome shotgun (WGS) entry which is preliminary data.</text>
</comment>
<evidence type="ECO:0000256" key="3">
    <source>
        <dbReference type="ARBA" id="ARBA00005062"/>
    </source>
</evidence>
<dbReference type="GO" id="GO:0004412">
    <property type="term" value="F:homoserine dehydrogenase activity"/>
    <property type="evidence" value="ECO:0007669"/>
    <property type="project" value="UniProtKB-EC"/>
</dbReference>
<dbReference type="PANTHER" id="PTHR43331:SF1">
    <property type="entry name" value="HOMOSERINE DEHYDROGENASE"/>
    <property type="match status" value="1"/>
</dbReference>
<dbReference type="EC" id="1.1.1.3" evidence="5 16"/>
<keyword evidence="20" id="KW-1185">Reference proteome</keyword>
<name>A0ABV8KSL0_9ACTN</name>
<keyword evidence="10 16" id="KW-0560">Oxidoreductase</keyword>
<dbReference type="RefSeq" id="WP_377550207.1">
    <property type="nucleotide sequence ID" value="NZ_JBHSBN010000021.1"/>
</dbReference>
<evidence type="ECO:0000256" key="9">
    <source>
        <dbReference type="ARBA" id="ARBA00022857"/>
    </source>
</evidence>
<dbReference type="SUPFAM" id="SSF55021">
    <property type="entry name" value="ACT-like"/>
    <property type="match status" value="1"/>
</dbReference>
<protein>
    <recommendedName>
        <fullName evidence="6 16">Homoserine dehydrogenase</fullName>
        <ecNumber evidence="5 16">1.1.1.3</ecNumber>
    </recommendedName>
</protein>
<evidence type="ECO:0000256" key="17">
    <source>
        <dbReference type="RuleBase" id="RU004171"/>
    </source>
</evidence>
<evidence type="ECO:0000256" key="4">
    <source>
        <dbReference type="ARBA" id="ARBA00006753"/>
    </source>
</evidence>
<dbReference type="PROSITE" id="PS51671">
    <property type="entry name" value="ACT"/>
    <property type="match status" value="1"/>
</dbReference>
<organism evidence="19 20">
    <name type="scientific">Micromonospora zhanjiangensis</name>
    <dbReference type="NCBI Taxonomy" id="1522057"/>
    <lineage>
        <taxon>Bacteria</taxon>
        <taxon>Bacillati</taxon>
        <taxon>Actinomycetota</taxon>
        <taxon>Actinomycetes</taxon>
        <taxon>Micromonosporales</taxon>
        <taxon>Micromonosporaceae</taxon>
        <taxon>Micromonospora</taxon>
    </lineage>
</organism>